<dbReference type="KEGG" id="vg:22112151"/>
<accession>A0A075DXD8</accession>
<reference evidence="1 2" key="1">
    <citation type="journal article" date="2014" name="PLoS ONE">
        <title>Characterization of Newly Isolated Lytic Bacteriophages Active against Acinetobacter baumannii.</title>
        <authorList>
            <person name="Merabishvili M."/>
            <person name="Vandenheuvel D."/>
            <person name="Kropinski A.M."/>
            <person name="Mast J."/>
            <person name="De Vos D."/>
            <person name="Verbeken G."/>
            <person name="Noben J.P."/>
            <person name="Lavigne R."/>
            <person name="Vaneechoutte M."/>
            <person name="Pirnay J.P."/>
        </authorList>
    </citation>
    <scope>NUCLEOTIDE SEQUENCE [LARGE SCALE GENOMIC DNA]</scope>
</reference>
<name>A0A075DXD8_9CAUD</name>
<organism evidence="1 2">
    <name type="scientific">Acinetobacter phage vB_AbaP_Acibel007</name>
    <dbReference type="NCBI Taxonomy" id="1481187"/>
    <lineage>
        <taxon>Viruses</taxon>
        <taxon>Duplodnaviria</taxon>
        <taxon>Heunggongvirae</taxon>
        <taxon>Uroviricota</taxon>
        <taxon>Caudoviricetes</taxon>
        <taxon>Autographivirales</taxon>
        <taxon>Autoscriptoviridae</taxon>
        <taxon>Beijerinckvirinae</taxon>
        <taxon>Daemvirus</taxon>
        <taxon>Daemvirus acibel007</taxon>
    </lineage>
</organism>
<keyword evidence="2" id="KW-1185">Reference proteome</keyword>
<dbReference type="EMBL" id="KJ473423">
    <property type="protein sequence ID" value="AHY26790.1"/>
    <property type="molecule type" value="Genomic_DNA"/>
</dbReference>
<dbReference type="GeneID" id="22112151"/>
<gene>
    <name evidence="1" type="ORF">vB_AbaP_Acibel007_19</name>
</gene>
<evidence type="ECO:0000313" key="1">
    <source>
        <dbReference type="EMBL" id="AHY26790.1"/>
    </source>
</evidence>
<proteinExistence type="predicted"/>
<dbReference type="RefSeq" id="YP_009103230.1">
    <property type="nucleotide sequence ID" value="NC_025457.1"/>
</dbReference>
<protein>
    <submittedName>
        <fullName evidence="1">Uncharacterized protein</fullName>
    </submittedName>
</protein>
<evidence type="ECO:0000313" key="2">
    <source>
        <dbReference type="Proteomes" id="UP000028860"/>
    </source>
</evidence>
<dbReference type="Proteomes" id="UP000028860">
    <property type="component" value="Segment"/>
</dbReference>
<sequence length="257" mass="29005">MKTGDDVKCINNFGIWTLREGHVYRVLDVRNTVIQVQGKHGCTNWYKKDRFVKIKEGNHMGTLTKSEVKVGDKVVRISGTGLRVGAEFTVIGVRPDGAAVRLQGQGSGWFCMSTFSIVERVKPQPNVLTDDQVFKYLADGVELEYFFDDVWHKIDNPKGVSIQFIQTTQFRKKRELMEVNGIEVPKGSMRAVLFDEKGIGYGVSFNKREVYKAPLKQLGLCGTMYWTDPQEAQEVLEALLKPFGMYAKPLKSNLLGS</sequence>